<keyword evidence="4 6" id="KW-1133">Transmembrane helix</keyword>
<accession>A0A4R2EQN8</accession>
<keyword evidence="9" id="KW-1185">Reference proteome</keyword>
<feature type="transmembrane region" description="Helical" evidence="6">
    <location>
        <begin position="20"/>
        <end position="41"/>
    </location>
</feature>
<keyword evidence="2" id="KW-1003">Cell membrane</keyword>
<name>A0A4R2EQN8_9BACT</name>
<comment type="caution">
    <text evidence="8">The sequence shown here is derived from an EMBL/GenBank/DDBJ whole genome shotgun (WGS) entry which is preliminary data.</text>
</comment>
<dbReference type="RefSeq" id="WP_131838563.1">
    <property type="nucleotide sequence ID" value="NZ_SLWB01000003.1"/>
</dbReference>
<dbReference type="Proteomes" id="UP000294830">
    <property type="component" value="Unassembled WGS sequence"/>
</dbReference>
<keyword evidence="5 6" id="KW-0472">Membrane</keyword>
<gene>
    <name evidence="8" type="ORF">CLV25_103231</name>
</gene>
<evidence type="ECO:0000313" key="8">
    <source>
        <dbReference type="EMBL" id="TCN70707.1"/>
    </source>
</evidence>
<dbReference type="EMBL" id="SLWB01000003">
    <property type="protein sequence ID" value="TCN70707.1"/>
    <property type="molecule type" value="Genomic_DNA"/>
</dbReference>
<dbReference type="PIRSF" id="PIRSF006483">
    <property type="entry name" value="Membrane_protein_YitT"/>
    <property type="match status" value="1"/>
</dbReference>
<dbReference type="InterPro" id="IPR003740">
    <property type="entry name" value="YitT"/>
</dbReference>
<dbReference type="InterPro" id="IPR019264">
    <property type="entry name" value="DUF2179"/>
</dbReference>
<feature type="domain" description="DUF2179" evidence="7">
    <location>
        <begin position="232"/>
        <end position="286"/>
    </location>
</feature>
<feature type="transmembrane region" description="Helical" evidence="6">
    <location>
        <begin position="159"/>
        <end position="180"/>
    </location>
</feature>
<dbReference type="Gene3D" id="3.30.70.120">
    <property type="match status" value="1"/>
</dbReference>
<sequence length="293" mass="32548">MSQIQQEKMFSAEWWKAVGYILLGSFIFTMAIVMLVSPFKIAPGGTYGIGIVLHHLFGWNISTAVAFLDWPLLLIGTLVLGPIFGFKTALATAAGLGFTWLFETQIWTSGQPLIDDPLLASIFAGVLYGVAMGIIFKSKATSGGSDIISMILHKYTHMSLGKLVLIVDSIITLITVPAFGDWKLPCYAWILIYIQSKIIDMIVTQEGFNKTVMIISDEYEKIRQVILKDLDRGGTLINVKGLYQEQDRKMIYVVLNRREVEILKQEIRKIDPKAFVNVTGAGEILGNGFQPHA</sequence>
<keyword evidence="3 6" id="KW-0812">Transmembrane</keyword>
<dbReference type="OrthoDB" id="1422399at2"/>
<evidence type="ECO:0000256" key="1">
    <source>
        <dbReference type="ARBA" id="ARBA00004651"/>
    </source>
</evidence>
<dbReference type="Pfam" id="PF10035">
    <property type="entry name" value="DUF2179"/>
    <property type="match status" value="1"/>
</dbReference>
<evidence type="ECO:0000259" key="7">
    <source>
        <dbReference type="Pfam" id="PF10035"/>
    </source>
</evidence>
<feature type="transmembrane region" description="Helical" evidence="6">
    <location>
        <begin position="118"/>
        <end position="138"/>
    </location>
</feature>
<dbReference type="Pfam" id="PF02588">
    <property type="entry name" value="YitT_membrane"/>
    <property type="match status" value="1"/>
</dbReference>
<feature type="transmembrane region" description="Helical" evidence="6">
    <location>
        <begin position="75"/>
        <end position="98"/>
    </location>
</feature>
<evidence type="ECO:0000256" key="3">
    <source>
        <dbReference type="ARBA" id="ARBA00022692"/>
    </source>
</evidence>
<organism evidence="8 9">
    <name type="scientific">Acetobacteroides hydrogenigenes</name>
    <dbReference type="NCBI Taxonomy" id="979970"/>
    <lineage>
        <taxon>Bacteria</taxon>
        <taxon>Pseudomonadati</taxon>
        <taxon>Bacteroidota</taxon>
        <taxon>Bacteroidia</taxon>
        <taxon>Bacteroidales</taxon>
        <taxon>Rikenellaceae</taxon>
        <taxon>Acetobacteroides</taxon>
    </lineage>
</organism>
<evidence type="ECO:0000256" key="6">
    <source>
        <dbReference type="SAM" id="Phobius"/>
    </source>
</evidence>
<feature type="transmembrane region" description="Helical" evidence="6">
    <location>
        <begin position="47"/>
        <end position="68"/>
    </location>
</feature>
<comment type="subcellular location">
    <subcellularLocation>
        <location evidence="1">Cell membrane</location>
        <topology evidence="1">Multi-pass membrane protein</topology>
    </subcellularLocation>
</comment>
<evidence type="ECO:0000313" key="9">
    <source>
        <dbReference type="Proteomes" id="UP000294830"/>
    </source>
</evidence>
<dbReference type="InterPro" id="IPR051461">
    <property type="entry name" value="UPF0750_membrane"/>
</dbReference>
<proteinExistence type="predicted"/>
<dbReference type="PANTHER" id="PTHR33545:SF9">
    <property type="entry name" value="UPF0750 MEMBRANE PROTEIN YITE"/>
    <property type="match status" value="1"/>
</dbReference>
<evidence type="ECO:0000256" key="4">
    <source>
        <dbReference type="ARBA" id="ARBA00022989"/>
    </source>
</evidence>
<dbReference type="InterPro" id="IPR015867">
    <property type="entry name" value="N-reg_PII/ATP_PRibTrfase_C"/>
</dbReference>
<evidence type="ECO:0000256" key="2">
    <source>
        <dbReference type="ARBA" id="ARBA00022475"/>
    </source>
</evidence>
<dbReference type="PANTHER" id="PTHR33545">
    <property type="entry name" value="UPF0750 MEMBRANE PROTEIN YITT-RELATED"/>
    <property type="match status" value="1"/>
</dbReference>
<dbReference type="CDD" id="cd16380">
    <property type="entry name" value="YitT_C"/>
    <property type="match status" value="1"/>
</dbReference>
<evidence type="ECO:0000256" key="5">
    <source>
        <dbReference type="ARBA" id="ARBA00023136"/>
    </source>
</evidence>
<dbReference type="AlphaFoldDB" id="A0A4R2EQN8"/>
<dbReference type="GO" id="GO:0005886">
    <property type="term" value="C:plasma membrane"/>
    <property type="evidence" value="ECO:0007669"/>
    <property type="project" value="UniProtKB-SubCell"/>
</dbReference>
<reference evidence="8 9" key="1">
    <citation type="submission" date="2019-03" db="EMBL/GenBank/DDBJ databases">
        <title>Genomic Encyclopedia of Archaeal and Bacterial Type Strains, Phase II (KMG-II): from individual species to whole genera.</title>
        <authorList>
            <person name="Goeker M."/>
        </authorList>
    </citation>
    <scope>NUCLEOTIDE SEQUENCE [LARGE SCALE GENOMIC DNA]</scope>
    <source>
        <strain evidence="8 9">RL-C</strain>
    </source>
</reference>
<protein>
    <submittedName>
        <fullName evidence="8">Uncharacterized membrane-anchored protein YitT (DUF2179 family)</fullName>
    </submittedName>
</protein>